<keyword evidence="3" id="KW-1185">Reference proteome</keyword>
<feature type="compositionally biased region" description="Basic and acidic residues" evidence="1">
    <location>
        <begin position="612"/>
        <end position="624"/>
    </location>
</feature>
<dbReference type="EMBL" id="KZ821221">
    <property type="protein sequence ID" value="PYH48420.1"/>
    <property type="molecule type" value="Genomic_DNA"/>
</dbReference>
<feature type="compositionally biased region" description="Polar residues" evidence="1">
    <location>
        <begin position="625"/>
        <end position="642"/>
    </location>
</feature>
<protein>
    <submittedName>
        <fullName evidence="2">Uncharacterized protein</fullName>
    </submittedName>
</protein>
<gene>
    <name evidence="2" type="ORF">BP01DRAFT_389043</name>
</gene>
<dbReference type="Proteomes" id="UP000248349">
    <property type="component" value="Unassembled WGS sequence"/>
</dbReference>
<evidence type="ECO:0000313" key="3">
    <source>
        <dbReference type="Proteomes" id="UP000248349"/>
    </source>
</evidence>
<dbReference type="AlphaFoldDB" id="A0A318ZWF1"/>
<dbReference type="OrthoDB" id="5378502at2759"/>
<reference evidence="2 3" key="1">
    <citation type="submission" date="2016-12" db="EMBL/GenBank/DDBJ databases">
        <title>The genomes of Aspergillus section Nigri reveals drivers in fungal speciation.</title>
        <authorList>
            <consortium name="DOE Joint Genome Institute"/>
            <person name="Vesth T.C."/>
            <person name="Nybo J."/>
            <person name="Theobald S."/>
            <person name="Brandl J."/>
            <person name="Frisvad J.C."/>
            <person name="Nielsen K.F."/>
            <person name="Lyhne E.K."/>
            <person name="Kogle M.E."/>
            <person name="Kuo A."/>
            <person name="Riley R."/>
            <person name="Clum A."/>
            <person name="Nolan M."/>
            <person name="Lipzen A."/>
            <person name="Salamov A."/>
            <person name="Henrissat B."/>
            <person name="Wiebenga A."/>
            <person name="De Vries R.P."/>
            <person name="Grigoriev I.V."/>
            <person name="Mortensen U.H."/>
            <person name="Andersen M.R."/>
            <person name="Baker S.E."/>
        </authorList>
    </citation>
    <scope>NUCLEOTIDE SEQUENCE [LARGE SCALE GENOMIC DNA]</scope>
    <source>
        <strain evidence="2 3">JOP 1030-1</strain>
    </source>
</reference>
<evidence type="ECO:0000313" key="2">
    <source>
        <dbReference type="EMBL" id="PYH48420.1"/>
    </source>
</evidence>
<feature type="compositionally biased region" description="Basic and acidic residues" evidence="1">
    <location>
        <begin position="1"/>
        <end position="15"/>
    </location>
</feature>
<feature type="region of interest" description="Disordered" evidence="1">
    <location>
        <begin position="1"/>
        <end position="32"/>
    </location>
</feature>
<dbReference type="STRING" id="1450539.A0A318ZWF1"/>
<proteinExistence type="predicted"/>
<sequence>MRLRESIRLPDRLNEGAHPYNTTPRRVLRRTTRPSRITANTFNPKLPPAAFPTLDQPLPPKSFTNNENNEAVKHDTRKRSYASIINDSHDDHVFESRAPTRVDFEESPTESIDNLIASNGEFNSIYVENMARMAQAGLDTTMAFEKSMEDSDTEAEVDGPTIEPLAPSQWRNLSPPMQVEIFENVEASRRRPAGVLLGVSEEDIKEIERNRGLRTKQLEQEDKLLEAMRAKQLRAILRINHANWRASQIQPNVACKMIMRRYLRKIRKSTISEYLICPTHEFLRARRFLLKREVDASLAGDWGPVATSIQLSVDDLEYRSKKTAVPQPSPSDISAILCADNAASLDPSSRAADSISAQVSLLNRVGTKRLPKLKDILSCQGQVNEPPRWLVLSHRDTSKNYHHPNWDNHIETRLIKEEKEAQRRSPEGRYILPKQTFVHFPPLGWIFFDRPRPLFTQSGEGATTTPADHEHYQTHLNAPTVTSQTAADRIKPNGSDRLTGLKRMTFSMRIRQQIDGMMAEAHRRLSEEATGYAQQAALNGPSRLLDEIIWTPPASPSRASCMTHVKHWKGGVNDSSESAANPKTADTQTESSDNTSAEIPSADTQASSHPICEPEPRSEAEEQVKNGTLNLDTRSENESTGSADEYDAVDDEMVLVQVPV</sequence>
<organism evidence="2 3">
    <name type="scientific">Aspergillus saccharolyticus JOP 1030-1</name>
    <dbReference type="NCBI Taxonomy" id="1450539"/>
    <lineage>
        <taxon>Eukaryota</taxon>
        <taxon>Fungi</taxon>
        <taxon>Dikarya</taxon>
        <taxon>Ascomycota</taxon>
        <taxon>Pezizomycotina</taxon>
        <taxon>Eurotiomycetes</taxon>
        <taxon>Eurotiomycetidae</taxon>
        <taxon>Eurotiales</taxon>
        <taxon>Aspergillaceae</taxon>
        <taxon>Aspergillus</taxon>
        <taxon>Aspergillus subgen. Circumdati</taxon>
    </lineage>
</organism>
<feature type="compositionally biased region" description="Polar residues" evidence="1">
    <location>
        <begin position="573"/>
        <end position="608"/>
    </location>
</feature>
<feature type="region of interest" description="Disordered" evidence="1">
    <location>
        <begin position="570"/>
        <end position="660"/>
    </location>
</feature>
<evidence type="ECO:0000256" key="1">
    <source>
        <dbReference type="SAM" id="MobiDB-lite"/>
    </source>
</evidence>
<name>A0A318ZWF1_9EURO</name>
<dbReference type="GeneID" id="37079114"/>
<dbReference type="RefSeq" id="XP_025434402.1">
    <property type="nucleotide sequence ID" value="XM_025577885.1"/>
</dbReference>
<feature type="compositionally biased region" description="Acidic residues" evidence="1">
    <location>
        <begin position="644"/>
        <end position="653"/>
    </location>
</feature>
<accession>A0A318ZWF1</accession>